<keyword evidence="5" id="KW-1185">Reference proteome</keyword>
<dbReference type="SMART" id="SM00052">
    <property type="entry name" value="EAL"/>
    <property type="match status" value="1"/>
</dbReference>
<dbReference type="Gene3D" id="3.20.20.450">
    <property type="entry name" value="EAL domain"/>
    <property type="match status" value="1"/>
</dbReference>
<dbReference type="SMART" id="SM00267">
    <property type="entry name" value="GGDEF"/>
    <property type="match status" value="1"/>
</dbReference>
<dbReference type="PROSITE" id="PS50887">
    <property type="entry name" value="GGDEF"/>
    <property type="match status" value="1"/>
</dbReference>
<proteinExistence type="predicted"/>
<name>A0A6I3IBT9_9MICO</name>
<dbReference type="GO" id="GO:0071111">
    <property type="term" value="F:cyclic-guanylate-specific phosphodiesterase activity"/>
    <property type="evidence" value="ECO:0007669"/>
    <property type="project" value="InterPro"/>
</dbReference>
<evidence type="ECO:0000256" key="1">
    <source>
        <dbReference type="SAM" id="MobiDB-lite"/>
    </source>
</evidence>
<dbReference type="CDD" id="cd01948">
    <property type="entry name" value="EAL"/>
    <property type="match status" value="1"/>
</dbReference>
<dbReference type="PROSITE" id="PS50883">
    <property type="entry name" value="EAL"/>
    <property type="match status" value="1"/>
</dbReference>
<dbReference type="Gene3D" id="3.30.70.270">
    <property type="match status" value="1"/>
</dbReference>
<accession>A0A6I3IBT9</accession>
<dbReference type="CDD" id="cd01949">
    <property type="entry name" value="GGDEF"/>
    <property type="match status" value="1"/>
</dbReference>
<dbReference type="InterPro" id="IPR050706">
    <property type="entry name" value="Cyclic-di-GMP_PDE-like"/>
</dbReference>
<evidence type="ECO:0000313" key="5">
    <source>
        <dbReference type="Proteomes" id="UP000431092"/>
    </source>
</evidence>
<organism evidence="4 5">
    <name type="scientific">Arsenicicoccus cauae</name>
    <dbReference type="NCBI Taxonomy" id="2663847"/>
    <lineage>
        <taxon>Bacteria</taxon>
        <taxon>Bacillati</taxon>
        <taxon>Actinomycetota</taxon>
        <taxon>Actinomycetes</taxon>
        <taxon>Micrococcales</taxon>
        <taxon>Intrasporangiaceae</taxon>
        <taxon>Arsenicicoccus</taxon>
    </lineage>
</organism>
<dbReference type="PANTHER" id="PTHR33121">
    <property type="entry name" value="CYCLIC DI-GMP PHOSPHODIESTERASE PDEF"/>
    <property type="match status" value="1"/>
</dbReference>
<protein>
    <submittedName>
        <fullName evidence="4">EAL domain-containing protein</fullName>
    </submittedName>
</protein>
<dbReference type="InterPro" id="IPR035919">
    <property type="entry name" value="EAL_sf"/>
</dbReference>
<reference evidence="4 5" key="1">
    <citation type="submission" date="2019-11" db="EMBL/GenBank/DDBJ databases">
        <title>Whole genome sequencing identifies a novel species of the genus Arsenicicoccus isolated from human blood.</title>
        <authorList>
            <person name="Jeong J.H."/>
            <person name="Kweon O.J."/>
            <person name="Kim H.R."/>
            <person name="Kim T.-H."/>
            <person name="Ha S.-M."/>
            <person name="Lee M.-K."/>
        </authorList>
    </citation>
    <scope>NUCLEOTIDE SEQUENCE [LARGE SCALE GENOMIC DNA]</scope>
    <source>
        <strain evidence="4 5">MKL-02</strain>
    </source>
</reference>
<feature type="region of interest" description="Disordered" evidence="1">
    <location>
        <begin position="135"/>
        <end position="155"/>
    </location>
</feature>
<dbReference type="Pfam" id="PF00563">
    <property type="entry name" value="EAL"/>
    <property type="match status" value="1"/>
</dbReference>
<dbReference type="InterPro" id="IPR029016">
    <property type="entry name" value="GAF-like_dom_sf"/>
</dbReference>
<feature type="domain" description="EAL" evidence="2">
    <location>
        <begin position="603"/>
        <end position="846"/>
    </location>
</feature>
<dbReference type="AlphaFoldDB" id="A0A6I3IBT9"/>
<dbReference type="SUPFAM" id="SSF141868">
    <property type="entry name" value="EAL domain-like"/>
    <property type="match status" value="1"/>
</dbReference>
<dbReference type="NCBIfam" id="TIGR00254">
    <property type="entry name" value="GGDEF"/>
    <property type="match status" value="1"/>
</dbReference>
<evidence type="ECO:0000313" key="4">
    <source>
        <dbReference type="EMBL" id="MTB71342.1"/>
    </source>
</evidence>
<dbReference type="InterPro" id="IPR000160">
    <property type="entry name" value="GGDEF_dom"/>
</dbReference>
<dbReference type="Pfam" id="PF00990">
    <property type="entry name" value="GGDEF"/>
    <property type="match status" value="1"/>
</dbReference>
<dbReference type="SUPFAM" id="SSF55073">
    <property type="entry name" value="Nucleotide cyclase"/>
    <property type="match status" value="1"/>
</dbReference>
<evidence type="ECO:0000259" key="2">
    <source>
        <dbReference type="PROSITE" id="PS50883"/>
    </source>
</evidence>
<dbReference type="InterPro" id="IPR001633">
    <property type="entry name" value="EAL_dom"/>
</dbReference>
<dbReference type="InterPro" id="IPR029787">
    <property type="entry name" value="Nucleotide_cyclase"/>
</dbReference>
<comment type="caution">
    <text evidence="4">The sequence shown here is derived from an EMBL/GenBank/DDBJ whole genome shotgun (WGS) entry which is preliminary data.</text>
</comment>
<sequence length="846" mass="89866">MRLGTRERQEAGPHPVVEVVGLGLEPVVHLAPALTSRARRHVEQHREVGEQALHGPQRELPDLLPRQVAPGALVGHRRVEVAVGHDHLAARQGRPDHRVHVMGPVGGEEQRLGPRRHVVAVQQQPADLGTQLGAARLPGQQDRPPLGLQPLPQQPGLRRLAGAVPALEGHEHPAPTLSRRHVLEPRAGRRQRVCPAPGSVTLRARAAPRGHGPPPPASLPGHGATTVVSRPYPGPVTQGDQGQTRGGRAEADTLAAVARLAEALPVDARREQLVQALRHHLPRVIGAERIELGLVTGSDGHVECHVFAGTLPGEPTVHQHPVTTGCFVRVLRSRTQLIPDLREADDPELQPLVEARLRQRLVLAVHAGTATIGVLAVTSASAIRPETIQAATLVAAVLSARGTQLSGLPAPDSLLTLEAQLADLRSTNQTLQRTDALTRLPNRAAAFEAIGRARAGEPADGAFAYIDVDHLKMTNDRLGHGSGDEVLRGVADRLLRLSGPTPVAVFRVGGDEFGALSRGSVQELRVALEELSADLARDPLRVGGREVPVAFSAGVYAIAGHDQGIEEIVSRAESAAHEAKRSGRGRVLVHVPGAPGRADTHSERLQMDEVRAAVLAGRLSMVAQPIRSVVPGVEAPMDAEVLVRLSDEAGRTLLPDDFVALAEQYDVVNALDRAVLSRVVGTLADGAAERRVSCNVSPHSMLDPTFVDWADNLIRANGQGHRLVLELTERLPIGTVDEVRSGMAHLGDAGVRFALDDFGAGTTSYGNLRVLPIDVLKIDGVLVRGCVSSSVDHAMLRSAVEVADALGIRSVAEGVETAEQLAAVVELGARAVQGYYFGQPIPWPEG</sequence>
<feature type="compositionally biased region" description="Low complexity" evidence="1">
    <location>
        <begin position="137"/>
        <end position="155"/>
    </location>
</feature>
<dbReference type="EMBL" id="WLVL01000019">
    <property type="protein sequence ID" value="MTB71342.1"/>
    <property type="molecule type" value="Genomic_DNA"/>
</dbReference>
<dbReference type="InterPro" id="IPR043128">
    <property type="entry name" value="Rev_trsase/Diguanyl_cyclase"/>
</dbReference>
<dbReference type="PANTHER" id="PTHR33121:SF79">
    <property type="entry name" value="CYCLIC DI-GMP PHOSPHODIESTERASE PDED-RELATED"/>
    <property type="match status" value="1"/>
</dbReference>
<dbReference type="Gene3D" id="3.30.450.40">
    <property type="match status" value="1"/>
</dbReference>
<gene>
    <name evidence="4" type="ORF">GGG17_05035</name>
</gene>
<feature type="domain" description="GGDEF" evidence="3">
    <location>
        <begin position="459"/>
        <end position="592"/>
    </location>
</feature>
<dbReference type="SUPFAM" id="SSF55781">
    <property type="entry name" value="GAF domain-like"/>
    <property type="match status" value="1"/>
</dbReference>
<evidence type="ECO:0000259" key="3">
    <source>
        <dbReference type="PROSITE" id="PS50887"/>
    </source>
</evidence>
<dbReference type="Proteomes" id="UP000431092">
    <property type="component" value="Unassembled WGS sequence"/>
</dbReference>